<comment type="similarity">
    <text evidence="1">Belongs to the CwsA family.</text>
</comment>
<evidence type="ECO:0000313" key="4">
    <source>
        <dbReference type="Proteomes" id="UP000069620"/>
    </source>
</evidence>
<sequence length="138" mass="14644">MTATTHDRLAPNQRLARGLKYTAVGPVDISRGVAGLGMQAAVAAGASARRRYQDGQLRRQLAAVAEKLETLPEVLPELLADVTPAKTKSKHRRRPWLIAAVAAAVLAGGAVAFSVVRRTKRPEEPATLPPSVEVAPKP</sequence>
<dbReference type="OrthoDB" id="4762208at2"/>
<dbReference type="HAMAP" id="MF_00927">
    <property type="entry name" value="CwsA"/>
    <property type="match status" value="1"/>
</dbReference>
<comment type="caution">
    <text evidence="3">The sequence shown here is derived from an EMBL/GenBank/DDBJ whole genome shotgun (WGS) entry which is preliminary data.</text>
</comment>
<name>A0A100W074_9MYCO</name>
<dbReference type="GO" id="GO:0042546">
    <property type="term" value="P:cell wall biogenesis"/>
    <property type="evidence" value="ECO:0007669"/>
    <property type="project" value="UniProtKB-UniRule"/>
</dbReference>
<dbReference type="STRING" id="146020.RMCB_3202"/>
<keyword evidence="1" id="KW-0133">Cell shape</keyword>
<keyword evidence="1" id="KW-0131">Cell cycle</keyword>
<dbReference type="GO" id="GO:0051301">
    <property type="term" value="P:cell division"/>
    <property type="evidence" value="ECO:0007669"/>
    <property type="project" value="UniProtKB-UniRule"/>
</dbReference>
<dbReference type="EMBL" id="BCSX01000024">
    <property type="protein sequence ID" value="GAS89106.1"/>
    <property type="molecule type" value="Genomic_DNA"/>
</dbReference>
<proteinExistence type="inferred from homology"/>
<dbReference type="AlphaFoldDB" id="A0A100W074"/>
<evidence type="ECO:0000256" key="1">
    <source>
        <dbReference type="HAMAP-Rule" id="MF_00927"/>
    </source>
</evidence>
<evidence type="ECO:0000313" key="3">
    <source>
        <dbReference type="EMBL" id="GAS89106.1"/>
    </source>
</evidence>
<dbReference type="RefSeq" id="WP_062829513.1">
    <property type="nucleotide sequence ID" value="NZ_BCSX01000024.1"/>
</dbReference>
<accession>A0A100W074</accession>
<reference evidence="4" key="1">
    <citation type="journal article" date="2016" name="Genome Announc.">
        <title>Draft Genome Sequences of Five Rapidly Growing Mycobacterium Species, M. thermoresistibile, M. fortuitum subsp. acetamidolyticum, M. canariasense, M. brisbanense, and M. novocastrense.</title>
        <authorList>
            <person name="Katahira K."/>
            <person name="Ogura Y."/>
            <person name="Gotoh Y."/>
            <person name="Hayashi T."/>
        </authorList>
    </citation>
    <scope>NUCLEOTIDE SEQUENCE [LARGE SCALE GENOMIC DNA]</scope>
    <source>
        <strain evidence="4">JCM15654</strain>
    </source>
</reference>
<dbReference type="GO" id="GO:0005886">
    <property type="term" value="C:plasma membrane"/>
    <property type="evidence" value="ECO:0007669"/>
    <property type="project" value="UniProtKB-SubCell"/>
</dbReference>
<keyword evidence="1" id="KW-0472">Membrane</keyword>
<dbReference type="InterPro" id="IPR024245">
    <property type="entry name" value="CwsA"/>
</dbReference>
<feature type="transmembrane region" description="Helical" evidence="1">
    <location>
        <begin position="96"/>
        <end position="116"/>
    </location>
</feature>
<keyword evidence="1" id="KW-1003">Cell membrane</keyword>
<dbReference type="GO" id="GO:0008360">
    <property type="term" value="P:regulation of cell shape"/>
    <property type="evidence" value="ECO:0007669"/>
    <property type="project" value="UniProtKB-UniRule"/>
</dbReference>
<gene>
    <name evidence="1" type="primary">cwsA</name>
    <name evidence="3" type="ORF">RMCB_3202</name>
</gene>
<keyword evidence="4" id="KW-1185">Reference proteome</keyword>
<reference evidence="4" key="2">
    <citation type="submission" date="2016-02" db="EMBL/GenBank/DDBJ databases">
        <title>Draft genome sequence of five rapidly growing Mycobacterium species.</title>
        <authorList>
            <person name="Katahira K."/>
            <person name="Gotou Y."/>
            <person name="Iida K."/>
            <person name="Ogura Y."/>
            <person name="Hayashi T."/>
        </authorList>
    </citation>
    <scope>NUCLEOTIDE SEQUENCE [LARGE SCALE GENOMIC DNA]</scope>
    <source>
        <strain evidence="4">JCM15654</strain>
    </source>
</reference>
<dbReference type="Pfam" id="PF10814">
    <property type="entry name" value="CwsA"/>
    <property type="match status" value="1"/>
</dbReference>
<organism evidence="3 4">
    <name type="scientific">Mycolicibacterium brisbanense</name>
    <dbReference type="NCBI Taxonomy" id="146020"/>
    <lineage>
        <taxon>Bacteria</taxon>
        <taxon>Bacillati</taxon>
        <taxon>Actinomycetota</taxon>
        <taxon>Actinomycetes</taxon>
        <taxon>Mycobacteriales</taxon>
        <taxon>Mycobacteriaceae</taxon>
        <taxon>Mycolicibacterium</taxon>
    </lineage>
</organism>
<keyword evidence="1" id="KW-0132">Cell division</keyword>
<evidence type="ECO:0000256" key="2">
    <source>
        <dbReference type="SAM" id="MobiDB-lite"/>
    </source>
</evidence>
<keyword evidence="1" id="KW-0812">Transmembrane</keyword>
<protein>
    <recommendedName>
        <fullName evidence="1">Cell wall synthesis protein CwsA</fullName>
    </recommendedName>
    <alternativeName>
        <fullName evidence="1">Cell wall synthesis and cell shape protein A</fullName>
    </alternativeName>
</protein>
<comment type="function">
    <text evidence="1">Required for regulated cell division, cell wall synthesis and the maintenance of cell shape.</text>
</comment>
<dbReference type="Proteomes" id="UP000069620">
    <property type="component" value="Unassembled WGS sequence"/>
</dbReference>
<feature type="region of interest" description="Disordered" evidence="2">
    <location>
        <begin position="119"/>
        <end position="138"/>
    </location>
</feature>
<keyword evidence="1" id="KW-1133">Transmembrane helix</keyword>
<comment type="subcellular location">
    <subcellularLocation>
        <location evidence="1">Cell membrane</location>
        <topology evidence="1">Single-pass membrane protein</topology>
    </subcellularLocation>
    <text evidence="1">Localizes to poles and midcell sites.</text>
</comment>